<evidence type="ECO:0000313" key="3">
    <source>
        <dbReference type="Proteomes" id="UP000321393"/>
    </source>
</evidence>
<feature type="region of interest" description="Disordered" evidence="1">
    <location>
        <begin position="265"/>
        <end position="353"/>
    </location>
</feature>
<dbReference type="Proteomes" id="UP000321393">
    <property type="component" value="Unassembled WGS sequence"/>
</dbReference>
<accession>A0A5A7SR34</accession>
<gene>
    <name evidence="2" type="ORF">E6C27_scaffold269G001040</name>
</gene>
<comment type="caution">
    <text evidence="2">The sequence shown here is derived from an EMBL/GenBank/DDBJ whole genome shotgun (WGS) entry which is preliminary data.</text>
</comment>
<name>A0A5A7SR34_CUCMM</name>
<reference evidence="2 3" key="1">
    <citation type="submission" date="2019-08" db="EMBL/GenBank/DDBJ databases">
        <title>Draft genome sequences of two oriental melons (Cucumis melo L. var makuwa).</title>
        <authorList>
            <person name="Kwon S.-Y."/>
        </authorList>
    </citation>
    <scope>NUCLEOTIDE SEQUENCE [LARGE SCALE GENOMIC DNA]</scope>
    <source>
        <strain evidence="3">cv. SW 3</strain>
        <tissue evidence="2">Leaf</tissue>
    </source>
</reference>
<sequence>MKATAATLPTISPSISPSVQARSSSTITTRTRRTLKPHLSVVVSHHSMEPDRPRRPPNLYLSFSLVSSTADYLCPQSPSDLVRSEVTLEFLGFTTCVVWSNSPLLGWMRLDVDLNKDFSYISGMASFRIPRLICVSSGITRLICVSSGITRLISASSGITKLISAFYGITKLICVSFGTARLIDVCSTEPLDCLCKGNARDKSARSKKNTHLSIHFSPPLSLSPSSEIFFSASTFVRCGPVHFRSPSPSHVTGRRRASFVRPCLPTSSRLLPRRSPSSRRRTSNGRGSPILQVDPRILIQTNPTRESKPTRAKDRAEPRHEPKTEPSREPSQAEDRAESRAESSRVEPKTGSYPSFLEGIRDLTLKFSGPTVDPLSVDSIEGHNQVSGNVTASCSLCAIGCKELFTDRHRCPDVLYIVVMLMGYVVDWNCMSMDFKVLRLGKGTARGRPTRGKKDA</sequence>
<feature type="compositionally biased region" description="Basic and acidic residues" evidence="1">
    <location>
        <begin position="305"/>
        <end position="348"/>
    </location>
</feature>
<evidence type="ECO:0000313" key="2">
    <source>
        <dbReference type="EMBL" id="KAA0033008.1"/>
    </source>
</evidence>
<protein>
    <recommendedName>
        <fullName evidence="4">Ty3-gypsy retrotransposon protein</fullName>
    </recommendedName>
</protein>
<evidence type="ECO:0000256" key="1">
    <source>
        <dbReference type="SAM" id="MobiDB-lite"/>
    </source>
</evidence>
<organism evidence="2 3">
    <name type="scientific">Cucumis melo var. makuwa</name>
    <name type="common">Oriental melon</name>
    <dbReference type="NCBI Taxonomy" id="1194695"/>
    <lineage>
        <taxon>Eukaryota</taxon>
        <taxon>Viridiplantae</taxon>
        <taxon>Streptophyta</taxon>
        <taxon>Embryophyta</taxon>
        <taxon>Tracheophyta</taxon>
        <taxon>Spermatophyta</taxon>
        <taxon>Magnoliopsida</taxon>
        <taxon>eudicotyledons</taxon>
        <taxon>Gunneridae</taxon>
        <taxon>Pentapetalae</taxon>
        <taxon>rosids</taxon>
        <taxon>fabids</taxon>
        <taxon>Cucurbitales</taxon>
        <taxon>Cucurbitaceae</taxon>
        <taxon>Benincaseae</taxon>
        <taxon>Cucumis</taxon>
    </lineage>
</organism>
<proteinExistence type="predicted"/>
<dbReference type="EMBL" id="SSTE01020983">
    <property type="protein sequence ID" value="KAA0033008.1"/>
    <property type="molecule type" value="Genomic_DNA"/>
</dbReference>
<dbReference type="AlphaFoldDB" id="A0A5A7SR34"/>
<evidence type="ECO:0008006" key="4">
    <source>
        <dbReference type="Google" id="ProtNLM"/>
    </source>
</evidence>
<feature type="compositionally biased region" description="Low complexity" evidence="1">
    <location>
        <begin position="265"/>
        <end position="275"/>
    </location>
</feature>
<dbReference type="OrthoDB" id="10069699at2759"/>